<reference evidence="1" key="1">
    <citation type="submission" date="2020-05" db="EMBL/GenBank/DDBJ databases">
        <authorList>
            <person name="Chiriac C."/>
            <person name="Salcher M."/>
            <person name="Ghai R."/>
            <person name="Kavagutti S V."/>
        </authorList>
    </citation>
    <scope>NUCLEOTIDE SEQUENCE</scope>
</reference>
<name>A0A6J5PB65_9CAUD</name>
<evidence type="ECO:0000313" key="2">
    <source>
        <dbReference type="EMBL" id="CAB4210867.1"/>
    </source>
</evidence>
<protein>
    <submittedName>
        <fullName evidence="1">Uncharacterized protein</fullName>
    </submittedName>
</protein>
<evidence type="ECO:0000313" key="1">
    <source>
        <dbReference type="EMBL" id="CAB4169110.1"/>
    </source>
</evidence>
<gene>
    <name evidence="2" type="ORF">UFOVP1413_56</name>
    <name evidence="1" type="ORF">UFOVP893_48</name>
</gene>
<dbReference type="EMBL" id="LR796841">
    <property type="protein sequence ID" value="CAB4169110.1"/>
    <property type="molecule type" value="Genomic_DNA"/>
</dbReference>
<accession>A0A6J5PB65</accession>
<proteinExistence type="predicted"/>
<organism evidence="1">
    <name type="scientific">uncultured Caudovirales phage</name>
    <dbReference type="NCBI Taxonomy" id="2100421"/>
    <lineage>
        <taxon>Viruses</taxon>
        <taxon>Duplodnaviria</taxon>
        <taxon>Heunggongvirae</taxon>
        <taxon>Uroviricota</taxon>
        <taxon>Caudoviricetes</taxon>
        <taxon>Peduoviridae</taxon>
        <taxon>Maltschvirus</taxon>
        <taxon>Maltschvirus maltsch</taxon>
    </lineage>
</organism>
<sequence length="183" mass="18380">MTRLVLALALVAIGTTAQAQGIKLAICPGEFALCAASGTEPVPNKTITVGDKVYPLGHAVCPVLAGPAIADLNLTNGSCAPPGPGKVWSLFSVAYASYPQAPNWAVAPAKPRTFVTTMAPGGGMSNMWSFPCVVRPGSTNGAKLADCYGPMNESPSGNPVPPGTKVITEAAPGVANPVGGNIP</sequence>
<dbReference type="EMBL" id="LR797364">
    <property type="protein sequence ID" value="CAB4210867.1"/>
    <property type="molecule type" value="Genomic_DNA"/>
</dbReference>